<dbReference type="PANTHER" id="PTHR10340:SF57">
    <property type="entry name" value="METALLOPHOS DOMAIN-CONTAINING PROTEIN"/>
    <property type="match status" value="1"/>
</dbReference>
<protein>
    <submittedName>
        <fullName evidence="5">Ser/Thr protein phosphatase</fullName>
    </submittedName>
</protein>
<feature type="domain" description="Calcineurin-like phosphoesterase" evidence="4">
    <location>
        <begin position="20"/>
        <end position="275"/>
    </location>
</feature>
<evidence type="ECO:0000313" key="6">
    <source>
        <dbReference type="Proteomes" id="UP001141327"/>
    </source>
</evidence>
<evidence type="ECO:0000256" key="2">
    <source>
        <dbReference type="ARBA" id="ARBA00023180"/>
    </source>
</evidence>
<feature type="signal peptide" evidence="3">
    <location>
        <begin position="1"/>
        <end position="17"/>
    </location>
</feature>
<keyword evidence="3" id="KW-0732">Signal</keyword>
<evidence type="ECO:0000256" key="3">
    <source>
        <dbReference type="SAM" id="SignalP"/>
    </source>
</evidence>
<organism evidence="5 6">
    <name type="scientific">Paratrimastix pyriformis</name>
    <dbReference type="NCBI Taxonomy" id="342808"/>
    <lineage>
        <taxon>Eukaryota</taxon>
        <taxon>Metamonada</taxon>
        <taxon>Preaxostyla</taxon>
        <taxon>Paratrimastigidae</taxon>
        <taxon>Paratrimastix</taxon>
    </lineage>
</organism>
<gene>
    <name evidence="5" type="ORF">PAPYR_2525</name>
</gene>
<reference evidence="5" key="1">
    <citation type="journal article" date="2022" name="bioRxiv">
        <title>Genomics of Preaxostyla Flagellates Illuminates Evolutionary Transitions and the Path Towards Mitochondrial Loss.</title>
        <authorList>
            <person name="Novak L.V.F."/>
            <person name="Treitli S.C."/>
            <person name="Pyrih J."/>
            <person name="Halakuc P."/>
            <person name="Pipaliya S.V."/>
            <person name="Vacek V."/>
            <person name="Brzon O."/>
            <person name="Soukal P."/>
            <person name="Eme L."/>
            <person name="Dacks J.B."/>
            <person name="Karnkowska A."/>
            <person name="Elias M."/>
            <person name="Hampl V."/>
        </authorList>
    </citation>
    <scope>NUCLEOTIDE SEQUENCE</scope>
    <source>
        <strain evidence="5">RCP-MX</strain>
    </source>
</reference>
<evidence type="ECO:0000313" key="5">
    <source>
        <dbReference type="EMBL" id="KAJ4461080.1"/>
    </source>
</evidence>
<evidence type="ECO:0000256" key="1">
    <source>
        <dbReference type="ARBA" id="ARBA00022801"/>
    </source>
</evidence>
<dbReference type="InterPro" id="IPR029052">
    <property type="entry name" value="Metallo-depent_PP-like"/>
</dbReference>
<evidence type="ECO:0000259" key="4">
    <source>
        <dbReference type="Pfam" id="PF00149"/>
    </source>
</evidence>
<comment type="caution">
    <text evidence="5">The sequence shown here is derived from an EMBL/GenBank/DDBJ whole genome shotgun (WGS) entry which is preliminary data.</text>
</comment>
<keyword evidence="2" id="KW-0325">Glycoprotein</keyword>
<dbReference type="EMBL" id="JAPMOS010000009">
    <property type="protein sequence ID" value="KAJ4461080.1"/>
    <property type="molecule type" value="Genomic_DNA"/>
</dbReference>
<dbReference type="Pfam" id="PF00149">
    <property type="entry name" value="Metallophos"/>
    <property type="match status" value="1"/>
</dbReference>
<dbReference type="PANTHER" id="PTHR10340">
    <property type="entry name" value="SPHINGOMYELIN PHOSPHODIESTERASE"/>
    <property type="match status" value="1"/>
</dbReference>
<proteinExistence type="predicted"/>
<keyword evidence="6" id="KW-1185">Reference proteome</keyword>
<dbReference type="InterPro" id="IPR004843">
    <property type="entry name" value="Calcineurin-like_PHP"/>
</dbReference>
<keyword evidence="1" id="KW-0378">Hydrolase</keyword>
<name>A0ABQ8UPH8_9EUKA</name>
<dbReference type="SUPFAM" id="SSF56300">
    <property type="entry name" value="Metallo-dependent phosphatases"/>
    <property type="match status" value="1"/>
</dbReference>
<feature type="chain" id="PRO_5046538345" evidence="3">
    <location>
        <begin position="18"/>
        <end position="447"/>
    </location>
</feature>
<sequence>MRLLLFAIALLPFYVRAESFWLVTDFHMDSHYTGYVDSSQPKNCWAQKGSAPPQTFGRYGCDPNMELVNLFTGSMKTIDPKPSFILLNGDFCGHDISSGEKFDTVRTVYQSYAQSFPNVPLLPSLGNDDALDNYQLACGPNNDYYNKLSEVFNATGMTFQTSDDMATFQRGGYYSYSPLPNLRIIVLNTVLYSPSNRNFDTSRDSDPCGQFAWLQTTMAKAQQKGESVVVMAHIPPTDNGYDSQFLWRDAYADRWFSLLSANRQIPLSIFGHLHHDGWVLLRPSDVHALAVRVGRIPANAPAPNRADDVPFHAHLYAPSVTPSQGNNPGIRRFTLAQDGASKWLVGDYNQYFLDIERAYFMNKTALTLGYSISDHLRPTEVKIGLGPVAFTTLAMQMASNARIYAEWSMRHEVYSSLKQHQYLCAMMHSSREQYNQCVATYGGAAMM</sequence>
<accession>A0ABQ8UPH8</accession>
<dbReference type="Gene3D" id="3.60.21.10">
    <property type="match status" value="1"/>
</dbReference>
<dbReference type="Proteomes" id="UP001141327">
    <property type="component" value="Unassembled WGS sequence"/>
</dbReference>